<evidence type="ECO:0000256" key="10">
    <source>
        <dbReference type="ARBA" id="ARBA00023242"/>
    </source>
</evidence>
<dbReference type="EMBL" id="JANAWD010000329">
    <property type="protein sequence ID" value="KAJ3481298.1"/>
    <property type="molecule type" value="Genomic_DNA"/>
</dbReference>
<dbReference type="Proteomes" id="UP001212997">
    <property type="component" value="Unassembled WGS sequence"/>
</dbReference>
<evidence type="ECO:0000313" key="15">
    <source>
        <dbReference type="EMBL" id="KAJ3481298.1"/>
    </source>
</evidence>
<feature type="compositionally biased region" description="Basic residues" evidence="13">
    <location>
        <begin position="565"/>
        <end position="575"/>
    </location>
</feature>
<evidence type="ECO:0000256" key="3">
    <source>
        <dbReference type="ARBA" id="ARBA00022722"/>
    </source>
</evidence>
<evidence type="ECO:0000256" key="7">
    <source>
        <dbReference type="ARBA" id="ARBA00022839"/>
    </source>
</evidence>
<dbReference type="GO" id="GO:0006303">
    <property type="term" value="P:double-strand break repair via nonhomologous end joining"/>
    <property type="evidence" value="ECO:0007669"/>
    <property type="project" value="TreeGrafter"/>
</dbReference>
<evidence type="ECO:0000256" key="5">
    <source>
        <dbReference type="ARBA" id="ARBA00022763"/>
    </source>
</evidence>
<dbReference type="PANTHER" id="PTHR23240">
    <property type="entry name" value="DNA CROSS-LINK REPAIR PROTEIN PSO2/SNM1-RELATED"/>
    <property type="match status" value="1"/>
</dbReference>
<evidence type="ECO:0000313" key="16">
    <source>
        <dbReference type="Proteomes" id="UP001212997"/>
    </source>
</evidence>
<dbReference type="Pfam" id="PF07522">
    <property type="entry name" value="DRMBL"/>
    <property type="match status" value="1"/>
</dbReference>
<reference evidence="15" key="1">
    <citation type="submission" date="2022-07" db="EMBL/GenBank/DDBJ databases">
        <title>Genome Sequence of Physisporinus lineatus.</title>
        <authorList>
            <person name="Buettner E."/>
        </authorList>
    </citation>
    <scope>NUCLEOTIDE SEQUENCE</scope>
    <source>
        <strain evidence="15">VT162</strain>
    </source>
</reference>
<feature type="compositionally biased region" description="Polar residues" evidence="13">
    <location>
        <begin position="651"/>
        <end position="670"/>
    </location>
</feature>
<evidence type="ECO:0000259" key="14">
    <source>
        <dbReference type="Pfam" id="PF07522"/>
    </source>
</evidence>
<organism evidence="15 16">
    <name type="scientific">Meripilus lineatus</name>
    <dbReference type="NCBI Taxonomy" id="2056292"/>
    <lineage>
        <taxon>Eukaryota</taxon>
        <taxon>Fungi</taxon>
        <taxon>Dikarya</taxon>
        <taxon>Basidiomycota</taxon>
        <taxon>Agaricomycotina</taxon>
        <taxon>Agaricomycetes</taxon>
        <taxon>Polyporales</taxon>
        <taxon>Meripilaceae</taxon>
        <taxon>Meripilus</taxon>
    </lineage>
</organism>
<dbReference type="AlphaFoldDB" id="A0AAD5V077"/>
<dbReference type="GO" id="GO:0003684">
    <property type="term" value="F:damaged DNA binding"/>
    <property type="evidence" value="ECO:0007669"/>
    <property type="project" value="TreeGrafter"/>
</dbReference>
<dbReference type="GO" id="GO:0004519">
    <property type="term" value="F:endonuclease activity"/>
    <property type="evidence" value="ECO:0007669"/>
    <property type="project" value="UniProtKB-KW"/>
</dbReference>
<feature type="region of interest" description="Disordered" evidence="13">
    <location>
        <begin position="493"/>
        <end position="746"/>
    </location>
</feature>
<keyword evidence="7" id="KW-0269">Exonuclease</keyword>
<evidence type="ECO:0000256" key="11">
    <source>
        <dbReference type="ARBA" id="ARBA00039759"/>
    </source>
</evidence>
<evidence type="ECO:0000256" key="1">
    <source>
        <dbReference type="ARBA" id="ARBA00004123"/>
    </source>
</evidence>
<dbReference type="GO" id="GO:0000723">
    <property type="term" value="P:telomere maintenance"/>
    <property type="evidence" value="ECO:0007669"/>
    <property type="project" value="TreeGrafter"/>
</dbReference>
<keyword evidence="16" id="KW-1185">Reference proteome</keyword>
<keyword evidence="8" id="KW-0233">DNA recombination</keyword>
<feature type="compositionally biased region" description="Basic and acidic residues" evidence="13">
    <location>
        <begin position="638"/>
        <end position="649"/>
    </location>
</feature>
<dbReference type="SUPFAM" id="SSF56281">
    <property type="entry name" value="Metallo-hydrolase/oxidoreductase"/>
    <property type="match status" value="1"/>
</dbReference>
<evidence type="ECO:0000256" key="9">
    <source>
        <dbReference type="ARBA" id="ARBA00023204"/>
    </source>
</evidence>
<dbReference type="Gene3D" id="3.40.50.12650">
    <property type="match status" value="1"/>
</dbReference>
<proteinExistence type="inferred from homology"/>
<evidence type="ECO:0000256" key="8">
    <source>
        <dbReference type="ARBA" id="ARBA00023172"/>
    </source>
</evidence>
<keyword evidence="9" id="KW-0234">DNA repair</keyword>
<dbReference type="InterPro" id="IPR011084">
    <property type="entry name" value="DRMBL"/>
</dbReference>
<dbReference type="GO" id="GO:0036297">
    <property type="term" value="P:interstrand cross-link repair"/>
    <property type="evidence" value="ECO:0007669"/>
    <property type="project" value="TreeGrafter"/>
</dbReference>
<sequence length="960" mass="106585">MPPGTPFNAFIHPYAIRVDDFVPPVDVEKPPLLYLLSHTHTDHINGLSAKNFAATIVCSQDAKEMLLRHEVFAERDLKQNGLRSEAVKTFHHLKVAPVTLDDGTVDYTCSRDLLRTLPLNTPTELELSNDYRLTITLFDANHCPGAVMFLVEGPNGAVLHTGDFRAEPWFLQSIQRNPHLQRYLAPPTPSQPSSSRDISVSESLQAIYLDTACMFNTFPPPSKDHATSGLTSLMAQFPQTTYFFINSWTWGYEDIFKAVARFFQYKHNILSRLQADPYMCSIITRDPASTRFHACERFDRCGHVRVEGRNSHTPSGNHVVYINPVTMSSDKWENYLSQTRATLNRGDPVNILLVPLSRHSSLPELRDFVSLFKPQCVVPNTLDPALGGLDWACMKKMFAGCLSPSSTSIIPPAPDLPTNQRLIKRDVLFDPTQELERDAALINLEGAGASDTAKLWAESGKVTRKLEIMLEFLEDAGQIAFVESILRGMSKSRDVTAASDDPTIPSSDTGVQTEDDVWKACQVKGPQPKPKHKTSPKEPAPKKQPSFQGRASAEQTERAMSRLQSSHRSRSKNKWFARESDEETEDEDAERDRARTAHLLFAQSQDTDPFGFGDADADAGKSDSLTTGESPGGASASAKEKEKTDERSVLDTPTPTRTRNALPTPSSRGVTQAHRPLPSLDIAGGLELGKRQREETGLETPPSTRPPVPPEDTPRTPKRKAPSPHSSPLEPSTKKQKLAEVPTIPTIDLTTKSKYFSSPRMKTNSSPKENCVPQVTASTIASSSTSTIDNDKLLTTTRRKLTESEKEAHRLERKRITERLSLVLPHSVKSASLLAMTSSRKITRNNSVTATGDKIKGKQRASTDFAPTSSMVMVSESDLNLNLVRRSSEASSMHDHDDEGCSEYVPVRVCDVEFFIQDEGDREFDWDKMRAMAEMYRAEMAKGIRPGLVIPRMACLDGLY</sequence>
<evidence type="ECO:0000256" key="12">
    <source>
        <dbReference type="ARBA" id="ARBA00042677"/>
    </source>
</evidence>
<keyword evidence="10" id="KW-0539">Nucleus</keyword>
<comment type="similarity">
    <text evidence="2">Belongs to the DNA repair metallo-beta-lactamase (DRMBL) family.</text>
</comment>
<evidence type="ECO:0000256" key="2">
    <source>
        <dbReference type="ARBA" id="ARBA00010304"/>
    </source>
</evidence>
<keyword evidence="5" id="KW-0227">DNA damage</keyword>
<dbReference type="GO" id="GO:0035312">
    <property type="term" value="F:5'-3' DNA exonuclease activity"/>
    <property type="evidence" value="ECO:0007669"/>
    <property type="project" value="TreeGrafter"/>
</dbReference>
<comment type="caution">
    <text evidence="15">The sequence shown here is derived from an EMBL/GenBank/DDBJ whole genome shotgun (WGS) entry which is preliminary data.</text>
</comment>
<keyword evidence="3" id="KW-0540">Nuclease</keyword>
<dbReference type="GO" id="GO:0005634">
    <property type="term" value="C:nucleus"/>
    <property type="evidence" value="ECO:0007669"/>
    <property type="project" value="UniProtKB-SubCell"/>
</dbReference>
<comment type="subcellular location">
    <subcellularLocation>
        <location evidence="1">Nucleus</location>
    </subcellularLocation>
</comment>
<feature type="domain" description="DNA repair metallo-beta-lactamase" evidence="14">
    <location>
        <begin position="281"/>
        <end position="381"/>
    </location>
</feature>
<keyword evidence="4" id="KW-0255">Endonuclease</keyword>
<dbReference type="Gene3D" id="3.60.15.10">
    <property type="entry name" value="Ribonuclease Z/Hydroxyacylglutathione hydrolase-like"/>
    <property type="match status" value="1"/>
</dbReference>
<evidence type="ECO:0000256" key="13">
    <source>
        <dbReference type="SAM" id="MobiDB-lite"/>
    </source>
</evidence>
<keyword evidence="6" id="KW-0378">Hydrolase</keyword>
<accession>A0AAD5V077</accession>
<evidence type="ECO:0000256" key="4">
    <source>
        <dbReference type="ARBA" id="ARBA00022759"/>
    </source>
</evidence>
<feature type="compositionally biased region" description="Acidic residues" evidence="13">
    <location>
        <begin position="580"/>
        <end position="589"/>
    </location>
</feature>
<dbReference type="PANTHER" id="PTHR23240:SF8">
    <property type="entry name" value="PROTEIN ARTEMIS"/>
    <property type="match status" value="1"/>
</dbReference>
<gene>
    <name evidence="15" type="ORF">NLI96_g7763</name>
</gene>
<dbReference type="InterPro" id="IPR036866">
    <property type="entry name" value="RibonucZ/Hydroxyglut_hydro"/>
</dbReference>
<name>A0AAD5V077_9APHY</name>
<evidence type="ECO:0000256" key="6">
    <source>
        <dbReference type="ARBA" id="ARBA00022801"/>
    </source>
</evidence>
<dbReference type="GO" id="GO:0006310">
    <property type="term" value="P:DNA recombination"/>
    <property type="evidence" value="ECO:0007669"/>
    <property type="project" value="UniProtKB-KW"/>
</dbReference>
<protein>
    <recommendedName>
        <fullName evidence="11">Protein artemis</fullName>
    </recommendedName>
    <alternativeName>
        <fullName evidence="12">DNA cross-link repair 1C protein</fullName>
    </alternativeName>
</protein>